<feature type="signal peptide" evidence="8">
    <location>
        <begin position="1"/>
        <end position="31"/>
    </location>
</feature>
<dbReference type="PROSITE" id="PS51892">
    <property type="entry name" value="SUBTILASE"/>
    <property type="match status" value="1"/>
</dbReference>
<keyword evidence="3 5" id="KW-0378">Hydrolase</keyword>
<evidence type="ECO:0000256" key="8">
    <source>
        <dbReference type="SAM" id="SignalP"/>
    </source>
</evidence>
<gene>
    <name evidence="10" type="ORF">Dsi01nite_047010</name>
</gene>
<evidence type="ECO:0000256" key="7">
    <source>
        <dbReference type="SAM" id="Phobius"/>
    </source>
</evidence>
<evidence type="ECO:0000256" key="2">
    <source>
        <dbReference type="ARBA" id="ARBA00022670"/>
    </source>
</evidence>
<evidence type="ECO:0000313" key="10">
    <source>
        <dbReference type="EMBL" id="GIG46660.1"/>
    </source>
</evidence>
<feature type="compositionally biased region" description="Basic and acidic residues" evidence="6">
    <location>
        <begin position="403"/>
        <end position="413"/>
    </location>
</feature>
<dbReference type="SUPFAM" id="SSF52743">
    <property type="entry name" value="Subtilisin-like"/>
    <property type="match status" value="1"/>
</dbReference>
<evidence type="ECO:0000256" key="3">
    <source>
        <dbReference type="ARBA" id="ARBA00022801"/>
    </source>
</evidence>
<dbReference type="InterPro" id="IPR050131">
    <property type="entry name" value="Peptidase_S8_subtilisin-like"/>
</dbReference>
<protein>
    <submittedName>
        <fullName evidence="10">Type VII secretion-associated serine protease</fullName>
    </submittedName>
</protein>
<keyword evidence="11" id="KW-1185">Reference proteome</keyword>
<dbReference type="RefSeq" id="WP_203848430.1">
    <property type="nucleotide sequence ID" value="NZ_BAAAVW010000015.1"/>
</dbReference>
<proteinExistence type="inferred from homology"/>
<keyword evidence="2 5" id="KW-0645">Protease</keyword>
<dbReference type="InterPro" id="IPR015500">
    <property type="entry name" value="Peptidase_S8_subtilisin-rel"/>
</dbReference>
<feature type="active site" description="Charge relay system" evidence="5">
    <location>
        <position position="64"/>
    </location>
</feature>
<dbReference type="PANTHER" id="PTHR43806">
    <property type="entry name" value="PEPTIDASE S8"/>
    <property type="match status" value="1"/>
</dbReference>
<dbReference type="InterPro" id="IPR036852">
    <property type="entry name" value="Peptidase_S8/S53_dom_sf"/>
</dbReference>
<reference evidence="10" key="1">
    <citation type="submission" date="2021-01" db="EMBL/GenBank/DDBJ databases">
        <title>Whole genome shotgun sequence of Dactylosporangium siamense NBRC 106093.</title>
        <authorList>
            <person name="Komaki H."/>
            <person name="Tamura T."/>
        </authorList>
    </citation>
    <scope>NUCLEOTIDE SEQUENCE</scope>
    <source>
        <strain evidence="10">NBRC 106093</strain>
    </source>
</reference>
<name>A0A919UCJ4_9ACTN</name>
<evidence type="ECO:0000256" key="4">
    <source>
        <dbReference type="ARBA" id="ARBA00022825"/>
    </source>
</evidence>
<keyword evidence="8" id="KW-0732">Signal</keyword>
<dbReference type="PRINTS" id="PR00723">
    <property type="entry name" value="SUBTILISIN"/>
</dbReference>
<feature type="active site" description="Charge relay system" evidence="5">
    <location>
        <position position="98"/>
    </location>
</feature>
<dbReference type="PROSITE" id="PS00136">
    <property type="entry name" value="SUBTILASE_ASP"/>
    <property type="match status" value="1"/>
</dbReference>
<dbReference type="InterPro" id="IPR000209">
    <property type="entry name" value="Peptidase_S8/S53_dom"/>
</dbReference>
<dbReference type="Gene3D" id="3.40.50.200">
    <property type="entry name" value="Peptidase S8/S53 domain"/>
    <property type="match status" value="1"/>
</dbReference>
<keyword evidence="4 5" id="KW-0720">Serine protease</keyword>
<keyword evidence="7" id="KW-0472">Membrane</keyword>
<dbReference type="AlphaFoldDB" id="A0A919UCJ4"/>
<evidence type="ECO:0000313" key="11">
    <source>
        <dbReference type="Proteomes" id="UP000660611"/>
    </source>
</evidence>
<evidence type="ECO:0000256" key="1">
    <source>
        <dbReference type="ARBA" id="ARBA00011073"/>
    </source>
</evidence>
<feature type="chain" id="PRO_5037157435" evidence="8">
    <location>
        <begin position="32"/>
        <end position="413"/>
    </location>
</feature>
<feature type="domain" description="Peptidase S8/S53" evidence="9">
    <location>
        <begin position="55"/>
        <end position="306"/>
    </location>
</feature>
<dbReference type="InterPro" id="IPR023827">
    <property type="entry name" value="Peptidase_S8_Asp-AS"/>
</dbReference>
<comment type="similarity">
    <text evidence="1 5">Belongs to the peptidase S8 family.</text>
</comment>
<organism evidence="10 11">
    <name type="scientific">Dactylosporangium siamense</name>
    <dbReference type="NCBI Taxonomy" id="685454"/>
    <lineage>
        <taxon>Bacteria</taxon>
        <taxon>Bacillati</taxon>
        <taxon>Actinomycetota</taxon>
        <taxon>Actinomycetes</taxon>
        <taxon>Micromonosporales</taxon>
        <taxon>Micromonosporaceae</taxon>
        <taxon>Dactylosporangium</taxon>
    </lineage>
</organism>
<accession>A0A919UCJ4</accession>
<evidence type="ECO:0000256" key="5">
    <source>
        <dbReference type="PROSITE-ProRule" id="PRU01240"/>
    </source>
</evidence>
<dbReference type="EMBL" id="BONQ01000076">
    <property type="protein sequence ID" value="GIG46660.1"/>
    <property type="molecule type" value="Genomic_DNA"/>
</dbReference>
<keyword evidence="7" id="KW-1133">Transmembrane helix</keyword>
<dbReference type="Pfam" id="PF00082">
    <property type="entry name" value="Peptidase_S8"/>
    <property type="match status" value="1"/>
</dbReference>
<feature type="transmembrane region" description="Helical" evidence="7">
    <location>
        <begin position="356"/>
        <end position="377"/>
    </location>
</feature>
<comment type="caution">
    <text evidence="10">The sequence shown here is derived from an EMBL/GenBank/DDBJ whole genome shotgun (WGS) entry which is preliminary data.</text>
</comment>
<feature type="active site" description="Charge relay system" evidence="5">
    <location>
        <position position="258"/>
    </location>
</feature>
<sequence length="413" mass="42170">MTNGRQRSSRALSAVLCGLALAISTADPAAADSIRNQQWSLEYLKAAELATVSQGEGVTVAVVDTGVDANHPDLTGSVLKGLDASREPDGRTDDFTGHGTAMASLIAGHGHGRGNADGVLGIAPKAKILPVRVGPRTGNGHPDELANGILAAVEAGAKVICVAAAGGATDNLQAAMAYGLYKGAIIIAGVGNTSDVPEIAWPAAYPGVVAVAGVQRDGTISTISAKGNYGGKITLAAPSDDIVSARLKGGYDTSTGTSNATALVAGVAAVIKAKYPQETPAGILQRLRDSAVDRGDPGYDERYGYGVIDPLAATAATVPKRAGASASPSPGSSRSPRVAASPRAEPSAEAPKAVQIAALMLAFLAIPVVLGLLTMWFRRRMRRRSQPAAADQWQPTRLPAIGERPDPNHDPYA</sequence>
<dbReference type="GO" id="GO:0006508">
    <property type="term" value="P:proteolysis"/>
    <property type="evidence" value="ECO:0007669"/>
    <property type="project" value="UniProtKB-KW"/>
</dbReference>
<keyword evidence="7" id="KW-0812">Transmembrane</keyword>
<dbReference type="PANTHER" id="PTHR43806:SF11">
    <property type="entry name" value="CEREVISIN-RELATED"/>
    <property type="match status" value="1"/>
</dbReference>
<evidence type="ECO:0000256" key="6">
    <source>
        <dbReference type="SAM" id="MobiDB-lite"/>
    </source>
</evidence>
<dbReference type="Proteomes" id="UP000660611">
    <property type="component" value="Unassembled WGS sequence"/>
</dbReference>
<feature type="region of interest" description="Disordered" evidence="6">
    <location>
        <begin position="319"/>
        <end position="346"/>
    </location>
</feature>
<feature type="region of interest" description="Disordered" evidence="6">
    <location>
        <begin position="384"/>
        <end position="413"/>
    </location>
</feature>
<evidence type="ECO:0000259" key="9">
    <source>
        <dbReference type="Pfam" id="PF00082"/>
    </source>
</evidence>
<dbReference type="GO" id="GO:0004252">
    <property type="term" value="F:serine-type endopeptidase activity"/>
    <property type="evidence" value="ECO:0007669"/>
    <property type="project" value="UniProtKB-UniRule"/>
</dbReference>